<keyword evidence="4" id="KW-0687">Ribonucleoprotein</keyword>
<evidence type="ECO:0000256" key="2">
    <source>
        <dbReference type="ARBA" id="ARBA00022490"/>
    </source>
</evidence>
<comment type="subcellular location">
    <subcellularLocation>
        <location evidence="1">Cytoplasm</location>
    </subcellularLocation>
</comment>
<feature type="region of interest" description="Disordered" evidence="5">
    <location>
        <begin position="1"/>
        <end position="29"/>
    </location>
</feature>
<feature type="compositionally biased region" description="Basic residues" evidence="5">
    <location>
        <begin position="338"/>
        <end position="348"/>
    </location>
</feature>
<feature type="region of interest" description="Disordered" evidence="5">
    <location>
        <begin position="227"/>
        <end position="293"/>
    </location>
</feature>
<dbReference type="SUPFAM" id="SSF69695">
    <property type="entry name" value="SRP19"/>
    <property type="match status" value="1"/>
</dbReference>
<keyword evidence="7" id="KW-1185">Reference proteome</keyword>
<evidence type="ECO:0000256" key="3">
    <source>
        <dbReference type="ARBA" id="ARBA00023135"/>
    </source>
</evidence>
<dbReference type="Proteomes" id="UP001565368">
    <property type="component" value="Unassembled WGS sequence"/>
</dbReference>
<dbReference type="EMBL" id="JBBXJM010000007">
    <property type="protein sequence ID" value="KAL1405272.1"/>
    <property type="molecule type" value="Genomic_DNA"/>
</dbReference>
<accession>A0ABR3PSE0</accession>
<feature type="compositionally biased region" description="Acidic residues" evidence="5">
    <location>
        <begin position="1"/>
        <end position="13"/>
    </location>
</feature>
<evidence type="ECO:0000313" key="6">
    <source>
        <dbReference type="EMBL" id="KAL1405272.1"/>
    </source>
</evidence>
<organism evidence="6 7">
    <name type="scientific">Vanrija albida</name>
    <dbReference type="NCBI Taxonomy" id="181172"/>
    <lineage>
        <taxon>Eukaryota</taxon>
        <taxon>Fungi</taxon>
        <taxon>Dikarya</taxon>
        <taxon>Basidiomycota</taxon>
        <taxon>Agaricomycotina</taxon>
        <taxon>Tremellomycetes</taxon>
        <taxon>Trichosporonales</taxon>
        <taxon>Trichosporonaceae</taxon>
        <taxon>Vanrija</taxon>
    </lineage>
</organism>
<dbReference type="Pfam" id="PF01922">
    <property type="entry name" value="SRP19"/>
    <property type="match status" value="1"/>
</dbReference>
<feature type="region of interest" description="Disordered" evidence="5">
    <location>
        <begin position="44"/>
        <end position="71"/>
    </location>
</feature>
<proteinExistence type="predicted"/>
<evidence type="ECO:0000313" key="7">
    <source>
        <dbReference type="Proteomes" id="UP001565368"/>
    </source>
</evidence>
<keyword evidence="2" id="KW-0963">Cytoplasm</keyword>
<feature type="compositionally biased region" description="Basic and acidic residues" evidence="5">
    <location>
        <begin position="235"/>
        <end position="266"/>
    </location>
</feature>
<dbReference type="Gene3D" id="3.30.56.30">
    <property type="entry name" value="Signal recognition particle, SRP19-like subunit"/>
    <property type="match status" value="1"/>
</dbReference>
<protein>
    <submittedName>
        <fullName evidence="6">Signal recognition particle subunit</fullName>
    </submittedName>
</protein>
<feature type="region of interest" description="Disordered" evidence="5">
    <location>
        <begin position="305"/>
        <end position="348"/>
    </location>
</feature>
<dbReference type="RefSeq" id="XP_069205216.1">
    <property type="nucleotide sequence ID" value="XM_069357279.1"/>
</dbReference>
<keyword evidence="3" id="KW-0733">Signal recognition particle</keyword>
<feature type="compositionally biased region" description="Pro residues" evidence="5">
    <location>
        <begin position="271"/>
        <end position="280"/>
    </location>
</feature>
<feature type="compositionally biased region" description="Basic and acidic residues" evidence="5">
    <location>
        <begin position="305"/>
        <end position="315"/>
    </location>
</feature>
<name>A0ABR3PSE0_9TREE</name>
<reference evidence="6 7" key="1">
    <citation type="submission" date="2023-08" db="EMBL/GenBank/DDBJ databases">
        <title>Annotated Genome Sequence of Vanrija albida AlHP1.</title>
        <authorList>
            <person name="Herzog R."/>
        </authorList>
    </citation>
    <scope>NUCLEOTIDE SEQUENCE [LARGE SCALE GENOMIC DNA]</scope>
    <source>
        <strain evidence="6 7">AlHP1</strain>
    </source>
</reference>
<evidence type="ECO:0000256" key="5">
    <source>
        <dbReference type="SAM" id="MobiDB-lite"/>
    </source>
</evidence>
<sequence>MPTVEDYFDDDTDLPLPSSSKGHLPSTGLQGALLEEITDDFDFDQVAEQGRGEYGANSKAPPPSAKGKDVVRSYDDVQRPQGVPQMNPNTPMGGFMGDMMKLQEVEEARMAKLKSQFGNTTIAQDPSLYKTWNSVYPLYFDAKASVKNGRRVPRESALWWPLAAHIARACSSLGLSSVLEPEKTHPADWENPGRVKVQFQKDGRFLNPIIKNRTQLYIQLARQMQQANPSLVPKPEVKAKKADKADPKPKDKKGKDKGKGKAEVKRVLLPSRPPAAPFPFPAQDERLPIHSPTASTGVAVNAVKRDLETEKENKKKGITSGLGGGGDDAAPAKEKQPKMKRMVVRGRR</sequence>
<comment type="caution">
    <text evidence="6">The sequence shown here is derived from an EMBL/GenBank/DDBJ whole genome shotgun (WGS) entry which is preliminary data.</text>
</comment>
<dbReference type="InterPro" id="IPR002778">
    <property type="entry name" value="Signal_recog_particle_SRP19"/>
</dbReference>
<gene>
    <name evidence="6" type="primary">SEC65</name>
    <name evidence="6" type="ORF">Q8F55_008899</name>
</gene>
<dbReference type="PANTHER" id="PTHR17453">
    <property type="entry name" value="SIGNAL RECOGNITION PARTICLE 19 KD PROTEIN"/>
    <property type="match status" value="1"/>
</dbReference>
<dbReference type="GeneID" id="95989942"/>
<evidence type="ECO:0000256" key="1">
    <source>
        <dbReference type="ARBA" id="ARBA00004496"/>
    </source>
</evidence>
<dbReference type="InterPro" id="IPR036521">
    <property type="entry name" value="SRP19-like_sf"/>
</dbReference>
<dbReference type="PANTHER" id="PTHR17453:SF0">
    <property type="entry name" value="SIGNAL RECOGNITION PARTICLE 19 KDA PROTEIN"/>
    <property type="match status" value="1"/>
</dbReference>
<evidence type="ECO:0000256" key="4">
    <source>
        <dbReference type="ARBA" id="ARBA00023274"/>
    </source>
</evidence>